<dbReference type="Proteomes" id="UP000887560">
    <property type="component" value="Unplaced"/>
</dbReference>
<keyword evidence="2" id="KW-1185">Reference proteome</keyword>
<evidence type="ECO:0000313" key="2">
    <source>
        <dbReference type="Proteomes" id="UP000887560"/>
    </source>
</evidence>
<accession>A0A915P7M0</accession>
<name>A0A915P7M0_9BILA</name>
<evidence type="ECO:0000256" key="1">
    <source>
        <dbReference type="SAM" id="Phobius"/>
    </source>
</evidence>
<proteinExistence type="predicted"/>
<keyword evidence="1" id="KW-1133">Transmembrane helix</keyword>
<protein>
    <submittedName>
        <fullName evidence="3">Uncharacterized protein</fullName>
    </submittedName>
</protein>
<reference evidence="3" key="1">
    <citation type="submission" date="2022-11" db="UniProtKB">
        <authorList>
            <consortium name="WormBaseParasite"/>
        </authorList>
    </citation>
    <scope>IDENTIFICATION</scope>
</reference>
<sequence>MTLLLLPPKIFSHRLYIIFASLISHAFSSLSIARSLFTTTSCLPSSRATFASLLPNPLFNGQKWSSGRWNAEQSTTISITMFVDDCAVKRCGYVNLGMRYMMWGKLFERKGM</sequence>
<keyword evidence="1" id="KW-0812">Transmembrane</keyword>
<dbReference type="WBParaSite" id="scf7180000423089.g10197">
    <property type="protein sequence ID" value="scf7180000423089.g10197"/>
    <property type="gene ID" value="scf7180000423089.g10197"/>
</dbReference>
<keyword evidence="1" id="KW-0472">Membrane</keyword>
<evidence type="ECO:0000313" key="3">
    <source>
        <dbReference type="WBParaSite" id="scf7180000423089.g10197"/>
    </source>
</evidence>
<feature type="transmembrane region" description="Helical" evidence="1">
    <location>
        <begin position="15"/>
        <end position="37"/>
    </location>
</feature>
<dbReference type="AlphaFoldDB" id="A0A915P7M0"/>
<organism evidence="2 3">
    <name type="scientific">Meloidogyne floridensis</name>
    <dbReference type="NCBI Taxonomy" id="298350"/>
    <lineage>
        <taxon>Eukaryota</taxon>
        <taxon>Metazoa</taxon>
        <taxon>Ecdysozoa</taxon>
        <taxon>Nematoda</taxon>
        <taxon>Chromadorea</taxon>
        <taxon>Rhabditida</taxon>
        <taxon>Tylenchina</taxon>
        <taxon>Tylenchomorpha</taxon>
        <taxon>Tylenchoidea</taxon>
        <taxon>Meloidogynidae</taxon>
        <taxon>Meloidogyninae</taxon>
        <taxon>Meloidogyne</taxon>
    </lineage>
</organism>